<proteinExistence type="predicted"/>
<organism evidence="1 2">
    <name type="scientific">Trichinella nativa</name>
    <dbReference type="NCBI Taxonomy" id="6335"/>
    <lineage>
        <taxon>Eukaryota</taxon>
        <taxon>Metazoa</taxon>
        <taxon>Ecdysozoa</taxon>
        <taxon>Nematoda</taxon>
        <taxon>Enoplea</taxon>
        <taxon>Dorylaimia</taxon>
        <taxon>Trichinellida</taxon>
        <taxon>Trichinellidae</taxon>
        <taxon>Trichinella</taxon>
    </lineage>
</organism>
<name>A0A1Y3E3T2_9BILA</name>
<evidence type="ECO:0000313" key="2">
    <source>
        <dbReference type="Proteomes" id="UP000243006"/>
    </source>
</evidence>
<sequence length="101" mass="11674">MKIERDITSIERSSSLFQKSETNLENSVNLFQMRNVIFQIIQFDKLRCTKQAVQDNIYLPDAFQQQLTDTPVHSYTHIALTITIPASASKWNSQISHCLPF</sequence>
<comment type="caution">
    <text evidence="1">The sequence shown here is derived from an EMBL/GenBank/DDBJ whole genome shotgun (WGS) entry which is preliminary data.</text>
</comment>
<gene>
    <name evidence="1" type="ORF">D917_00843</name>
</gene>
<dbReference type="Proteomes" id="UP000243006">
    <property type="component" value="Unassembled WGS sequence"/>
</dbReference>
<accession>A0A1Y3E3T2</accession>
<protein>
    <submittedName>
        <fullName evidence="1">Uncharacterized protein</fullName>
    </submittedName>
</protein>
<dbReference type="EMBL" id="LVZM01023807">
    <property type="protein sequence ID" value="OUC39743.1"/>
    <property type="molecule type" value="Genomic_DNA"/>
</dbReference>
<evidence type="ECO:0000313" key="1">
    <source>
        <dbReference type="EMBL" id="OUC39743.1"/>
    </source>
</evidence>
<reference evidence="1 2" key="1">
    <citation type="submission" date="2015-04" db="EMBL/GenBank/DDBJ databases">
        <title>Draft genome of the roundworm Trichinella nativa.</title>
        <authorList>
            <person name="Mitreva M."/>
        </authorList>
    </citation>
    <scope>NUCLEOTIDE SEQUENCE [LARGE SCALE GENOMIC DNA]</scope>
    <source>
        <strain evidence="1 2">ISS45</strain>
    </source>
</reference>
<dbReference type="AlphaFoldDB" id="A0A1Y3E3T2"/>